<evidence type="ECO:0000313" key="4">
    <source>
        <dbReference type="Proteomes" id="UP001285441"/>
    </source>
</evidence>
<dbReference type="Pfam" id="PF06985">
    <property type="entry name" value="HET"/>
    <property type="match status" value="1"/>
</dbReference>
<proteinExistence type="predicted"/>
<keyword evidence="1" id="KW-0732">Signal</keyword>
<evidence type="ECO:0000313" key="3">
    <source>
        <dbReference type="EMBL" id="KAK3390769.1"/>
    </source>
</evidence>
<keyword evidence="4" id="KW-1185">Reference proteome</keyword>
<evidence type="ECO:0000256" key="1">
    <source>
        <dbReference type="SAM" id="SignalP"/>
    </source>
</evidence>
<dbReference type="PANTHER" id="PTHR24148:SF73">
    <property type="entry name" value="HET DOMAIN PROTEIN (AFU_ORTHOLOGUE AFUA_8G01020)"/>
    <property type="match status" value="1"/>
</dbReference>
<feature type="chain" id="PRO_5041989607" evidence="1">
    <location>
        <begin position="19"/>
        <end position="147"/>
    </location>
</feature>
<comment type="caution">
    <text evidence="3">The sequence shown here is derived from an EMBL/GenBank/DDBJ whole genome shotgun (WGS) entry which is preliminary data.</text>
</comment>
<protein>
    <submittedName>
        <fullName evidence="3">Heterokaryon incompatibility protein-domain-containing protein</fullName>
    </submittedName>
</protein>
<dbReference type="InterPro" id="IPR052895">
    <property type="entry name" value="HetReg/Transcr_Mod"/>
</dbReference>
<feature type="signal peptide" evidence="1">
    <location>
        <begin position="1"/>
        <end position="18"/>
    </location>
</feature>
<accession>A0AAE0P027</accession>
<feature type="domain" description="Heterokaryon incompatibility" evidence="2">
    <location>
        <begin position="58"/>
        <end position="145"/>
    </location>
</feature>
<gene>
    <name evidence="3" type="ORF">B0H63DRAFT_519985</name>
</gene>
<dbReference type="EMBL" id="JAULSW010000002">
    <property type="protein sequence ID" value="KAK3390769.1"/>
    <property type="molecule type" value="Genomic_DNA"/>
</dbReference>
<sequence length="147" mass="16317">MLVLTVFILEALAGDSTAKSSQRAELGSDFKILRRLRTKLIQNCPFIIPTLQSNAPAYEALSYVWGSQENPKPIRLNGHVYHVTENLHAALTRIRLPAEDHFLWSDALAINQLDLAERSDQVKAMPSIYSSAEKTLVWLGEGSPAST</sequence>
<dbReference type="InterPro" id="IPR010730">
    <property type="entry name" value="HET"/>
</dbReference>
<evidence type="ECO:0000259" key="2">
    <source>
        <dbReference type="Pfam" id="PF06985"/>
    </source>
</evidence>
<dbReference type="AlphaFoldDB" id="A0AAE0P027"/>
<reference evidence="3" key="1">
    <citation type="journal article" date="2023" name="Mol. Phylogenet. Evol.">
        <title>Genome-scale phylogeny and comparative genomics of the fungal order Sordariales.</title>
        <authorList>
            <person name="Hensen N."/>
            <person name="Bonometti L."/>
            <person name="Westerberg I."/>
            <person name="Brannstrom I.O."/>
            <person name="Guillou S."/>
            <person name="Cros-Aarteil S."/>
            <person name="Calhoun S."/>
            <person name="Haridas S."/>
            <person name="Kuo A."/>
            <person name="Mondo S."/>
            <person name="Pangilinan J."/>
            <person name="Riley R."/>
            <person name="LaButti K."/>
            <person name="Andreopoulos B."/>
            <person name="Lipzen A."/>
            <person name="Chen C."/>
            <person name="Yan M."/>
            <person name="Daum C."/>
            <person name="Ng V."/>
            <person name="Clum A."/>
            <person name="Steindorff A."/>
            <person name="Ohm R.A."/>
            <person name="Martin F."/>
            <person name="Silar P."/>
            <person name="Natvig D.O."/>
            <person name="Lalanne C."/>
            <person name="Gautier V."/>
            <person name="Ament-Velasquez S.L."/>
            <person name="Kruys A."/>
            <person name="Hutchinson M.I."/>
            <person name="Powell A.J."/>
            <person name="Barry K."/>
            <person name="Miller A.N."/>
            <person name="Grigoriev I.V."/>
            <person name="Debuchy R."/>
            <person name="Gladieux P."/>
            <person name="Hiltunen Thoren M."/>
            <person name="Johannesson H."/>
        </authorList>
    </citation>
    <scope>NUCLEOTIDE SEQUENCE</scope>
    <source>
        <strain evidence="3">CBS 232.78</strain>
    </source>
</reference>
<organism evidence="3 4">
    <name type="scientific">Podospora didyma</name>
    <dbReference type="NCBI Taxonomy" id="330526"/>
    <lineage>
        <taxon>Eukaryota</taxon>
        <taxon>Fungi</taxon>
        <taxon>Dikarya</taxon>
        <taxon>Ascomycota</taxon>
        <taxon>Pezizomycotina</taxon>
        <taxon>Sordariomycetes</taxon>
        <taxon>Sordariomycetidae</taxon>
        <taxon>Sordariales</taxon>
        <taxon>Podosporaceae</taxon>
        <taxon>Podospora</taxon>
    </lineage>
</organism>
<reference evidence="3" key="2">
    <citation type="submission" date="2023-06" db="EMBL/GenBank/DDBJ databases">
        <authorList>
            <consortium name="Lawrence Berkeley National Laboratory"/>
            <person name="Haridas S."/>
            <person name="Hensen N."/>
            <person name="Bonometti L."/>
            <person name="Westerberg I."/>
            <person name="Brannstrom I.O."/>
            <person name="Guillou S."/>
            <person name="Cros-Aarteil S."/>
            <person name="Calhoun S."/>
            <person name="Kuo A."/>
            <person name="Mondo S."/>
            <person name="Pangilinan J."/>
            <person name="Riley R."/>
            <person name="LaButti K."/>
            <person name="Andreopoulos B."/>
            <person name="Lipzen A."/>
            <person name="Chen C."/>
            <person name="Yanf M."/>
            <person name="Daum C."/>
            <person name="Ng V."/>
            <person name="Clum A."/>
            <person name="Steindorff A."/>
            <person name="Ohm R."/>
            <person name="Martin F."/>
            <person name="Silar P."/>
            <person name="Natvig D."/>
            <person name="Lalanne C."/>
            <person name="Gautier V."/>
            <person name="Ament-velasquez S.L."/>
            <person name="Kruys A."/>
            <person name="Hutchinson M.I."/>
            <person name="Powell A.J."/>
            <person name="Barry K."/>
            <person name="Miller A.N."/>
            <person name="Grigoriev I.V."/>
            <person name="Debuchy R."/>
            <person name="Gladieux P."/>
            <person name="Thoren M.H."/>
            <person name="Johannesson H."/>
        </authorList>
    </citation>
    <scope>NUCLEOTIDE SEQUENCE</scope>
    <source>
        <strain evidence="3">CBS 232.78</strain>
    </source>
</reference>
<dbReference type="Proteomes" id="UP001285441">
    <property type="component" value="Unassembled WGS sequence"/>
</dbReference>
<name>A0AAE0P027_9PEZI</name>
<dbReference type="PANTHER" id="PTHR24148">
    <property type="entry name" value="ANKYRIN REPEAT DOMAIN-CONTAINING PROTEIN 39 HOMOLOG-RELATED"/>
    <property type="match status" value="1"/>
</dbReference>